<reference evidence="1 2" key="1">
    <citation type="journal article" date="2022" name="G3 (Bethesda)">
        <title>Whole-genome sequence and methylome profiling of the almond [Prunus dulcis (Mill.) D.A. Webb] cultivar 'Nonpareil'.</title>
        <authorList>
            <person name="D'Amico-Willman K.M."/>
            <person name="Ouma W.Z."/>
            <person name="Meulia T."/>
            <person name="Sideli G.M."/>
            <person name="Gradziel T.M."/>
            <person name="Fresnedo-Ramirez J."/>
        </authorList>
    </citation>
    <scope>NUCLEOTIDE SEQUENCE [LARGE SCALE GENOMIC DNA]</scope>
    <source>
        <strain evidence="1">Clone GOH B32 T37-40</strain>
    </source>
</reference>
<evidence type="ECO:0000313" key="1">
    <source>
        <dbReference type="EMBL" id="KAI5351692.1"/>
    </source>
</evidence>
<evidence type="ECO:0000313" key="2">
    <source>
        <dbReference type="Proteomes" id="UP001054821"/>
    </source>
</evidence>
<dbReference type="AlphaFoldDB" id="A0AAD5F3A4"/>
<dbReference type="PANTHER" id="PTHR47150:SF5">
    <property type="entry name" value="OS07G0546750 PROTEIN"/>
    <property type="match status" value="1"/>
</dbReference>
<dbReference type="Proteomes" id="UP001054821">
    <property type="component" value="Chromosome 1"/>
</dbReference>
<proteinExistence type="predicted"/>
<name>A0AAD5F3A4_PRUDU</name>
<dbReference type="EMBL" id="JAJFAZ020000001">
    <property type="protein sequence ID" value="KAI5351692.1"/>
    <property type="molecule type" value="Genomic_DNA"/>
</dbReference>
<gene>
    <name evidence="1" type="ORF">L3X38_004583</name>
</gene>
<dbReference type="PANTHER" id="PTHR47150">
    <property type="entry name" value="OS12G0169200 PROTEIN"/>
    <property type="match status" value="1"/>
</dbReference>
<sequence length="106" mass="12136">MPVGMLNLSRQGCHRGSKTWTDVGILKGLLPEQKLTAFLWMLAFSASTNQVDEIARMGKSIILESLVRFCDAIETLYMMDYLSKPTLRDLQRFLQKGRSSRFPKHD</sequence>
<keyword evidence="2" id="KW-1185">Reference proteome</keyword>
<organism evidence="1 2">
    <name type="scientific">Prunus dulcis</name>
    <name type="common">Almond</name>
    <name type="synonym">Amygdalus dulcis</name>
    <dbReference type="NCBI Taxonomy" id="3755"/>
    <lineage>
        <taxon>Eukaryota</taxon>
        <taxon>Viridiplantae</taxon>
        <taxon>Streptophyta</taxon>
        <taxon>Embryophyta</taxon>
        <taxon>Tracheophyta</taxon>
        <taxon>Spermatophyta</taxon>
        <taxon>Magnoliopsida</taxon>
        <taxon>eudicotyledons</taxon>
        <taxon>Gunneridae</taxon>
        <taxon>Pentapetalae</taxon>
        <taxon>rosids</taxon>
        <taxon>fabids</taxon>
        <taxon>Rosales</taxon>
        <taxon>Rosaceae</taxon>
        <taxon>Amygdaloideae</taxon>
        <taxon>Amygdaleae</taxon>
        <taxon>Prunus</taxon>
    </lineage>
</organism>
<comment type="caution">
    <text evidence="1">The sequence shown here is derived from an EMBL/GenBank/DDBJ whole genome shotgun (WGS) entry which is preliminary data.</text>
</comment>
<accession>A0AAD5F3A4</accession>
<protein>
    <submittedName>
        <fullName evidence="1">Uncharacterized protein</fullName>
    </submittedName>
</protein>